<comment type="similarity">
    <text evidence="2">Belongs to the band 7/mec-2 family. Flotillin subfamily.</text>
</comment>
<name>A0ABW5UZA3_9MICO</name>
<feature type="coiled-coil region" evidence="4">
    <location>
        <begin position="244"/>
        <end position="286"/>
    </location>
</feature>
<feature type="compositionally biased region" description="Basic and acidic residues" evidence="5">
    <location>
        <begin position="348"/>
        <end position="363"/>
    </location>
</feature>
<dbReference type="InterPro" id="IPR036013">
    <property type="entry name" value="Band_7/SPFH_dom_sf"/>
</dbReference>
<dbReference type="RefSeq" id="WP_019617372.1">
    <property type="nucleotide sequence ID" value="NZ_JBHUNE010000008.1"/>
</dbReference>
<protein>
    <submittedName>
        <fullName evidence="8">SPFH domain-containing protein</fullName>
    </submittedName>
</protein>
<evidence type="ECO:0000256" key="2">
    <source>
        <dbReference type="ARBA" id="ARBA00007161"/>
    </source>
</evidence>
<feature type="compositionally biased region" description="Low complexity" evidence="5">
    <location>
        <begin position="324"/>
        <end position="347"/>
    </location>
</feature>
<organism evidence="8 9">
    <name type="scientific">Gulosibacter faecalis</name>
    <dbReference type="NCBI Taxonomy" id="272240"/>
    <lineage>
        <taxon>Bacteria</taxon>
        <taxon>Bacillati</taxon>
        <taxon>Actinomycetota</taxon>
        <taxon>Actinomycetes</taxon>
        <taxon>Micrococcales</taxon>
        <taxon>Microbacteriaceae</taxon>
        <taxon>Gulosibacter</taxon>
    </lineage>
</organism>
<evidence type="ECO:0000256" key="5">
    <source>
        <dbReference type="SAM" id="MobiDB-lite"/>
    </source>
</evidence>
<keyword evidence="3 6" id="KW-0472">Membrane</keyword>
<evidence type="ECO:0000313" key="9">
    <source>
        <dbReference type="Proteomes" id="UP001597492"/>
    </source>
</evidence>
<evidence type="ECO:0000259" key="7">
    <source>
        <dbReference type="SMART" id="SM00244"/>
    </source>
</evidence>
<feature type="region of interest" description="Disordered" evidence="5">
    <location>
        <begin position="302"/>
        <end position="363"/>
    </location>
</feature>
<proteinExistence type="inferred from homology"/>
<feature type="domain" description="Band 7" evidence="7">
    <location>
        <begin position="42"/>
        <end position="203"/>
    </location>
</feature>
<keyword evidence="9" id="KW-1185">Reference proteome</keyword>
<dbReference type="InterPro" id="IPR001107">
    <property type="entry name" value="Band_7"/>
</dbReference>
<dbReference type="SMART" id="SM00244">
    <property type="entry name" value="PHB"/>
    <property type="match status" value="1"/>
</dbReference>
<evidence type="ECO:0000256" key="4">
    <source>
        <dbReference type="SAM" id="Coils"/>
    </source>
</evidence>
<comment type="subcellular location">
    <subcellularLocation>
        <location evidence="1">Membrane</location>
    </subcellularLocation>
</comment>
<dbReference type="Proteomes" id="UP001597492">
    <property type="component" value="Unassembled WGS sequence"/>
</dbReference>
<keyword evidence="6" id="KW-1133">Transmembrane helix</keyword>
<evidence type="ECO:0000256" key="3">
    <source>
        <dbReference type="ARBA" id="ARBA00023136"/>
    </source>
</evidence>
<dbReference type="SUPFAM" id="SSF117892">
    <property type="entry name" value="Band 7/SPFH domain"/>
    <property type="match status" value="1"/>
</dbReference>
<gene>
    <name evidence="8" type="ORF">ACFSW7_11735</name>
</gene>
<dbReference type="Pfam" id="PF01145">
    <property type="entry name" value="Band_7"/>
    <property type="match status" value="1"/>
</dbReference>
<accession>A0ABW5UZA3</accession>
<feature type="region of interest" description="Disordered" evidence="5">
    <location>
        <begin position="480"/>
        <end position="499"/>
    </location>
</feature>
<evidence type="ECO:0000313" key="8">
    <source>
        <dbReference type="EMBL" id="MFD2759046.1"/>
    </source>
</evidence>
<dbReference type="PANTHER" id="PTHR13806:SF46">
    <property type="entry name" value="FLOTILLIN-1-RELATED"/>
    <property type="match status" value="1"/>
</dbReference>
<keyword evidence="6" id="KW-0812">Transmembrane</keyword>
<dbReference type="PANTHER" id="PTHR13806">
    <property type="entry name" value="FLOTILLIN-RELATED"/>
    <property type="match status" value="1"/>
</dbReference>
<dbReference type="InterPro" id="IPR027705">
    <property type="entry name" value="Flotillin_fam"/>
</dbReference>
<evidence type="ECO:0000256" key="6">
    <source>
        <dbReference type="SAM" id="Phobius"/>
    </source>
</evidence>
<feature type="transmembrane region" description="Helical" evidence="6">
    <location>
        <begin position="6"/>
        <end position="30"/>
    </location>
</feature>
<keyword evidence="4" id="KW-0175">Coiled coil</keyword>
<sequence>MDIFAGALGVIILVVVIAVAIIALIVFIIISRTWYRTAAADEALVITGKAKRGQEHSKIEVISGGGLFVNPFTQRSSKLSLRSRSIEIKPTAQAANGVTVDVEGIALVKVGSAPEAIRRAAERFLSQDRAIEAFTTEVLEGALRGVVATLTVETLMKDRKALAEQIAEGIEADLERQGLVLDSFQILGITDQGGYIEALGAQELQRVHREADTAKIDAERAVAKRQIETNTETLYERTAFQESEAAAKAKVGRANAEAEQAEALRRAELQQAVLEQEAQNKQSQLDAEVKKVADATLYEQERRADATAYQQSKEAETRKLVSEADAAARTTAARGEAVARTTAAEAEATARRAKADADAHARRVEAEAEAEAIRKAGEAEAASQLALGEAVEKHEQALITQRLIDQLVPMVAEFAKAQQAIDGYTVITTDGGAQHQVAESAATMRAPFDAIKNATGIDLGALIQSSVEGERTGDALARGMRGAAPAAPAAPKQGGETAE</sequence>
<comment type="caution">
    <text evidence="8">The sequence shown here is derived from an EMBL/GenBank/DDBJ whole genome shotgun (WGS) entry which is preliminary data.</text>
</comment>
<dbReference type="Gene3D" id="3.30.479.30">
    <property type="entry name" value="Band 7 domain"/>
    <property type="match status" value="1"/>
</dbReference>
<dbReference type="CDD" id="cd03399">
    <property type="entry name" value="SPFH_flotillin"/>
    <property type="match status" value="1"/>
</dbReference>
<reference evidence="9" key="1">
    <citation type="journal article" date="2019" name="Int. J. Syst. Evol. Microbiol.">
        <title>The Global Catalogue of Microorganisms (GCM) 10K type strain sequencing project: providing services to taxonomists for standard genome sequencing and annotation.</title>
        <authorList>
            <consortium name="The Broad Institute Genomics Platform"/>
            <consortium name="The Broad Institute Genome Sequencing Center for Infectious Disease"/>
            <person name="Wu L."/>
            <person name="Ma J."/>
        </authorList>
    </citation>
    <scope>NUCLEOTIDE SEQUENCE [LARGE SCALE GENOMIC DNA]</scope>
    <source>
        <strain evidence="9">TISTR 1514</strain>
    </source>
</reference>
<evidence type="ECO:0000256" key="1">
    <source>
        <dbReference type="ARBA" id="ARBA00004370"/>
    </source>
</evidence>
<feature type="compositionally biased region" description="Basic and acidic residues" evidence="5">
    <location>
        <begin position="313"/>
        <end position="322"/>
    </location>
</feature>
<dbReference type="EMBL" id="JBHUNE010000008">
    <property type="protein sequence ID" value="MFD2759046.1"/>
    <property type="molecule type" value="Genomic_DNA"/>
</dbReference>